<feature type="compositionally biased region" description="Basic and acidic residues" evidence="1">
    <location>
        <begin position="95"/>
        <end position="104"/>
    </location>
</feature>
<evidence type="ECO:0000313" key="3">
    <source>
        <dbReference type="Proteomes" id="UP000188354"/>
    </source>
</evidence>
<evidence type="ECO:0000256" key="1">
    <source>
        <dbReference type="SAM" id="MobiDB-lite"/>
    </source>
</evidence>
<protein>
    <submittedName>
        <fullName evidence="2">Uncharacterized protein</fullName>
    </submittedName>
</protein>
<keyword evidence="3" id="KW-1185">Reference proteome</keyword>
<feature type="region of interest" description="Disordered" evidence="1">
    <location>
        <begin position="95"/>
        <end position="176"/>
    </location>
</feature>
<name>A0A1J7HAU3_LUPAN</name>
<organism evidence="2 3">
    <name type="scientific">Lupinus angustifolius</name>
    <name type="common">Narrow-leaved blue lupine</name>
    <dbReference type="NCBI Taxonomy" id="3871"/>
    <lineage>
        <taxon>Eukaryota</taxon>
        <taxon>Viridiplantae</taxon>
        <taxon>Streptophyta</taxon>
        <taxon>Embryophyta</taxon>
        <taxon>Tracheophyta</taxon>
        <taxon>Spermatophyta</taxon>
        <taxon>Magnoliopsida</taxon>
        <taxon>eudicotyledons</taxon>
        <taxon>Gunneridae</taxon>
        <taxon>Pentapetalae</taxon>
        <taxon>rosids</taxon>
        <taxon>fabids</taxon>
        <taxon>Fabales</taxon>
        <taxon>Fabaceae</taxon>
        <taxon>Papilionoideae</taxon>
        <taxon>50 kb inversion clade</taxon>
        <taxon>genistoids sensu lato</taxon>
        <taxon>core genistoids</taxon>
        <taxon>Genisteae</taxon>
        <taxon>Lupinus</taxon>
    </lineage>
</organism>
<dbReference type="EMBL" id="CM007373">
    <property type="protein sequence ID" value="OIV98860.1"/>
    <property type="molecule type" value="Genomic_DNA"/>
</dbReference>
<dbReference type="AlphaFoldDB" id="A0A1J7HAU3"/>
<gene>
    <name evidence="2" type="ORF">TanjilG_12028</name>
</gene>
<dbReference type="Gramene" id="OIV98860">
    <property type="protein sequence ID" value="OIV98860"/>
    <property type="gene ID" value="TanjilG_12028"/>
</dbReference>
<evidence type="ECO:0000313" key="2">
    <source>
        <dbReference type="EMBL" id="OIV98860.1"/>
    </source>
</evidence>
<proteinExistence type="predicted"/>
<sequence>MSLLKKFVGDPHRAREDIPSHFYDGDDPLVHAPSRAPQGKDEIRVSTVNTSQGYHHRHKENVVVTDQGGKVIPEHAFRVGSGRTTIESLESILENGEKGDEKETMGGLRGPSLGKVNDNILNNVSLKPSDSLVSSTPLDKGVTSPPLDALPRPDSAVLSPVPSHSPTRFQTTPQDVPRDVLDINGTSLSNSALSTVLDRHGPHMGLTSKNAEFPSHTALAGQGHTHSPIPINLKDKIDLAGIGNDTTDWATTKAGG</sequence>
<feature type="compositionally biased region" description="Basic and acidic residues" evidence="1">
    <location>
        <begin position="7"/>
        <end position="19"/>
    </location>
</feature>
<dbReference type="Proteomes" id="UP000188354">
    <property type="component" value="Chromosome LG13"/>
</dbReference>
<feature type="compositionally biased region" description="Polar residues" evidence="1">
    <location>
        <begin position="119"/>
        <end position="137"/>
    </location>
</feature>
<accession>A0A1J7HAU3</accession>
<feature type="region of interest" description="Disordered" evidence="1">
    <location>
        <begin position="1"/>
        <end position="40"/>
    </location>
</feature>
<feature type="compositionally biased region" description="Polar residues" evidence="1">
    <location>
        <begin position="162"/>
        <end position="174"/>
    </location>
</feature>
<reference evidence="2 3" key="1">
    <citation type="journal article" date="2017" name="Plant Biotechnol. J.">
        <title>A comprehensive draft genome sequence for lupin (Lupinus angustifolius), an emerging health food: insights into plant-microbe interactions and legume evolution.</title>
        <authorList>
            <person name="Hane J.K."/>
            <person name="Ming Y."/>
            <person name="Kamphuis L.G."/>
            <person name="Nelson M.N."/>
            <person name="Garg G."/>
            <person name="Atkins C.A."/>
            <person name="Bayer P.E."/>
            <person name="Bravo A."/>
            <person name="Bringans S."/>
            <person name="Cannon S."/>
            <person name="Edwards D."/>
            <person name="Foley R."/>
            <person name="Gao L.L."/>
            <person name="Harrison M.J."/>
            <person name="Huang W."/>
            <person name="Hurgobin B."/>
            <person name="Li S."/>
            <person name="Liu C.W."/>
            <person name="McGrath A."/>
            <person name="Morahan G."/>
            <person name="Murray J."/>
            <person name="Weller J."/>
            <person name="Jian J."/>
            <person name="Singh K.B."/>
        </authorList>
    </citation>
    <scope>NUCLEOTIDE SEQUENCE [LARGE SCALE GENOMIC DNA]</scope>
    <source>
        <strain evidence="3">cv. Tanjil</strain>
        <tissue evidence="2">Whole plant</tissue>
    </source>
</reference>